<dbReference type="EMBL" id="LOBR01000046">
    <property type="protein sequence ID" value="KYN87593.1"/>
    <property type="molecule type" value="Genomic_DNA"/>
</dbReference>
<gene>
    <name evidence="1" type="ORF">ATY37_17775</name>
</gene>
<dbReference type="AlphaFoldDB" id="A0A151KWF7"/>
<protein>
    <submittedName>
        <fullName evidence="1">Uncharacterized protein</fullName>
    </submittedName>
</protein>
<evidence type="ECO:0000313" key="2">
    <source>
        <dbReference type="Proteomes" id="UP000075346"/>
    </source>
</evidence>
<accession>A0A151KWF7</accession>
<dbReference type="Proteomes" id="UP000075346">
    <property type="component" value="Unassembled WGS sequence"/>
</dbReference>
<dbReference type="RefSeq" id="WP_061897299.1">
    <property type="nucleotide sequence ID" value="NZ_LOBR01000046.1"/>
</dbReference>
<evidence type="ECO:0000313" key="1">
    <source>
        <dbReference type="EMBL" id="KYN87593.1"/>
    </source>
</evidence>
<organism evidence="1 2">
    <name type="scientific">Vibrio cidicii</name>
    <dbReference type="NCBI Taxonomy" id="1763883"/>
    <lineage>
        <taxon>Bacteria</taxon>
        <taxon>Pseudomonadati</taxon>
        <taxon>Pseudomonadota</taxon>
        <taxon>Gammaproteobacteria</taxon>
        <taxon>Vibrionales</taxon>
        <taxon>Vibrionaceae</taxon>
        <taxon>Vibrio</taxon>
    </lineage>
</organism>
<proteinExistence type="predicted"/>
<reference evidence="2" key="1">
    <citation type="submission" date="2015-12" db="EMBL/GenBank/DDBJ databases">
        <authorList>
            <person name="Shamseldin A."/>
            <person name="Moawad H."/>
            <person name="Abd El-Rahim W.M."/>
            <person name="Sadowsky M.J."/>
        </authorList>
    </citation>
    <scope>NUCLEOTIDE SEQUENCE [LARGE SCALE GENOMIC DNA]</scope>
    <source>
        <strain evidence="2">2538-88</strain>
    </source>
</reference>
<comment type="caution">
    <text evidence="1">The sequence shown here is derived from an EMBL/GenBank/DDBJ whole genome shotgun (WGS) entry which is preliminary data.</text>
</comment>
<name>A0A151KWF7_9VIBR</name>
<sequence>MVISQNVICAICASEYFVRIGVGYDSYQKHSFDCLECLQPIGVAVRAKAPNAHIEVVENCTFVDIDDSKTVINLHPNCCFPVDKYHERMSFPSLQAVNLIARHVRAVPGKFQDIATQFDIPNAANLWNKVKAIVNLSESEGKEKHIDKLIVGYNKERKKHKFGGCECKSANDVLNEFFDSLFYPRVNDISKPILGIIDSLFEQGKLDDFYKYYSDNLKKENQNRYISTLTSFFRYRDILGQLVDRARIWNEDVDDMMVGSKNFDEIKLYYGEVYEALTSNFTVLACLNNLHADRQFDEFKQMILAKYIKDVEKAKRDNPFKGTVEFAAFSEQLDSSLRNGSHHASIWRDGEVVMFKSGGTGAERNISYSRYLHMCNVVTISLVALYMIELHMVEKYS</sequence>